<reference evidence="2 3" key="1">
    <citation type="submission" date="2019-02" db="EMBL/GenBank/DDBJ databases">
        <title>Deep-cultivation of Planctomycetes and their phenomic and genomic characterization uncovers novel biology.</title>
        <authorList>
            <person name="Wiegand S."/>
            <person name="Jogler M."/>
            <person name="Boedeker C."/>
            <person name="Pinto D."/>
            <person name="Vollmers J."/>
            <person name="Rivas-Marin E."/>
            <person name="Kohn T."/>
            <person name="Peeters S.H."/>
            <person name="Heuer A."/>
            <person name="Rast P."/>
            <person name="Oberbeckmann S."/>
            <person name="Bunk B."/>
            <person name="Jeske O."/>
            <person name="Meyerdierks A."/>
            <person name="Storesund J.E."/>
            <person name="Kallscheuer N."/>
            <person name="Luecker S."/>
            <person name="Lage O.M."/>
            <person name="Pohl T."/>
            <person name="Merkel B.J."/>
            <person name="Hornburger P."/>
            <person name="Mueller R.-W."/>
            <person name="Bruemmer F."/>
            <person name="Labrenz M."/>
            <person name="Spormann A.M."/>
            <person name="Op Den Camp H."/>
            <person name="Overmann J."/>
            <person name="Amann R."/>
            <person name="Jetten M.S.M."/>
            <person name="Mascher T."/>
            <person name="Medema M.H."/>
            <person name="Devos D.P."/>
            <person name="Kaster A.-K."/>
            <person name="Ovreas L."/>
            <person name="Rohde M."/>
            <person name="Galperin M.Y."/>
            <person name="Jogler C."/>
        </authorList>
    </citation>
    <scope>NUCLEOTIDE SEQUENCE [LARGE SCALE GENOMIC DNA]</scope>
    <source>
        <strain evidence="2 3">Poly51</strain>
    </source>
</reference>
<dbReference type="AlphaFoldDB" id="A0A5C6EJA1"/>
<feature type="region of interest" description="Disordered" evidence="1">
    <location>
        <begin position="1"/>
        <end position="48"/>
    </location>
</feature>
<feature type="compositionally biased region" description="Basic and acidic residues" evidence="1">
    <location>
        <begin position="7"/>
        <end position="45"/>
    </location>
</feature>
<evidence type="ECO:0000313" key="3">
    <source>
        <dbReference type="Proteomes" id="UP000318288"/>
    </source>
</evidence>
<evidence type="ECO:0000256" key="1">
    <source>
        <dbReference type="SAM" id="MobiDB-lite"/>
    </source>
</evidence>
<dbReference type="EMBL" id="SJPW01000007">
    <property type="protein sequence ID" value="TWU47339.1"/>
    <property type="molecule type" value="Genomic_DNA"/>
</dbReference>
<sequence length="144" mass="16474">MSGDLEDFLRRAAERRQAKAAEQTRSESNVRRTPEYSDSRTERNASEQQEEILMAEIVDDDDDGTSIAVRMKRIEEAKRVAAGMEKEAAAKMRQVRGMLPRQAQAKKVFTGNTVQDLISTMQRPGGVQQMILMKEIFDRPVDRW</sequence>
<dbReference type="RefSeq" id="WP_146461062.1">
    <property type="nucleotide sequence ID" value="NZ_SJPW01000007.1"/>
</dbReference>
<evidence type="ECO:0000313" key="2">
    <source>
        <dbReference type="EMBL" id="TWU47339.1"/>
    </source>
</evidence>
<keyword evidence="3" id="KW-1185">Reference proteome</keyword>
<accession>A0A5C6EJA1</accession>
<organism evidence="2 3">
    <name type="scientific">Rubripirellula tenax</name>
    <dbReference type="NCBI Taxonomy" id="2528015"/>
    <lineage>
        <taxon>Bacteria</taxon>
        <taxon>Pseudomonadati</taxon>
        <taxon>Planctomycetota</taxon>
        <taxon>Planctomycetia</taxon>
        <taxon>Pirellulales</taxon>
        <taxon>Pirellulaceae</taxon>
        <taxon>Rubripirellula</taxon>
    </lineage>
</organism>
<protein>
    <submittedName>
        <fullName evidence="2">Uncharacterized protein</fullName>
    </submittedName>
</protein>
<dbReference type="OrthoDB" id="279839at2"/>
<dbReference type="Proteomes" id="UP000318288">
    <property type="component" value="Unassembled WGS sequence"/>
</dbReference>
<comment type="caution">
    <text evidence="2">The sequence shown here is derived from an EMBL/GenBank/DDBJ whole genome shotgun (WGS) entry which is preliminary data.</text>
</comment>
<name>A0A5C6EJA1_9BACT</name>
<gene>
    <name evidence="2" type="ORF">Poly51_51390</name>
</gene>
<proteinExistence type="predicted"/>